<organism evidence="2">
    <name type="scientific">Noctiluca scintillans</name>
    <name type="common">Sea sparkle</name>
    <name type="synonym">Red tide dinoflagellate</name>
    <dbReference type="NCBI Taxonomy" id="2966"/>
    <lineage>
        <taxon>Eukaryota</taxon>
        <taxon>Sar</taxon>
        <taxon>Alveolata</taxon>
        <taxon>Dinophyceae</taxon>
        <taxon>Noctilucales</taxon>
        <taxon>Noctilucaceae</taxon>
        <taxon>Noctiluca</taxon>
    </lineage>
</organism>
<dbReference type="EMBL" id="HBFQ01042085">
    <property type="protein sequence ID" value="CAD8855391.1"/>
    <property type="molecule type" value="Transcribed_RNA"/>
</dbReference>
<dbReference type="AlphaFoldDB" id="A0A7S1AIL7"/>
<feature type="region of interest" description="Disordered" evidence="1">
    <location>
        <begin position="8"/>
        <end position="35"/>
    </location>
</feature>
<protein>
    <recommendedName>
        <fullName evidence="3">C3H1-type domain-containing protein</fullName>
    </recommendedName>
</protein>
<name>A0A7S1AIL7_NOCSC</name>
<evidence type="ECO:0000256" key="1">
    <source>
        <dbReference type="SAM" id="MobiDB-lite"/>
    </source>
</evidence>
<evidence type="ECO:0000313" key="2">
    <source>
        <dbReference type="EMBL" id="CAD8855391.1"/>
    </source>
</evidence>
<accession>A0A7S1AIL7</accession>
<evidence type="ECO:0008006" key="3">
    <source>
        <dbReference type="Google" id="ProtNLM"/>
    </source>
</evidence>
<sequence>MDFVQHRIWGKAEPHGRDPSAASSESGDDGETLPVDLRQHLAYNVHYLPEDSSSERVELRLDSDDKGQAPVVEPRTFADEGAHENGTCVPCHFHLTTKGCVKGTACAFCHYSHQRGPTRPCKKKRERCKKTLDMIEQRCDPEQFRETAQELCSQSTYMSTVVRGKLRQQHKELEHPGSIPVPPKQLITL</sequence>
<reference evidence="2" key="1">
    <citation type="submission" date="2021-01" db="EMBL/GenBank/DDBJ databases">
        <authorList>
            <person name="Corre E."/>
            <person name="Pelletier E."/>
            <person name="Niang G."/>
            <person name="Scheremetjew M."/>
            <person name="Finn R."/>
            <person name="Kale V."/>
            <person name="Holt S."/>
            <person name="Cochrane G."/>
            <person name="Meng A."/>
            <person name="Brown T."/>
            <person name="Cohen L."/>
        </authorList>
    </citation>
    <scope>NUCLEOTIDE SEQUENCE</scope>
</reference>
<gene>
    <name evidence="2" type="ORF">NSCI0253_LOCUS29743</name>
</gene>
<proteinExistence type="predicted"/>